<dbReference type="OrthoDB" id="350659at2157"/>
<dbReference type="RefSeq" id="WP_089700075.1">
    <property type="nucleotide sequence ID" value="NZ_FNHL01000009.1"/>
</dbReference>
<dbReference type="EMBL" id="FNHL01000009">
    <property type="protein sequence ID" value="SDN26955.1"/>
    <property type="molecule type" value="Genomic_DNA"/>
</dbReference>
<proteinExistence type="predicted"/>
<evidence type="ECO:0008006" key="3">
    <source>
        <dbReference type="Google" id="ProtNLM"/>
    </source>
</evidence>
<dbReference type="AlphaFoldDB" id="A0A1H0A0I8"/>
<accession>A0A1H0A0I8</accession>
<dbReference type="STRING" id="660521.SAMN04487949_3784"/>
<sequence length="139" mass="15030">MAGPHSTRRRLLATLGTAGLTGLAGCGSSSELEGEGDTIEIMPRNGTDETQQIAIRIEDSDGTTVFSHVYELEPDHLSESEGVSPDADPTRISVFVAGGPNETFRYHPDDETRRTCQRDGIDFGVTLTAEQTLAPWYTC</sequence>
<keyword evidence="2" id="KW-1185">Reference proteome</keyword>
<reference evidence="2" key="1">
    <citation type="submission" date="2016-10" db="EMBL/GenBank/DDBJ databases">
        <authorList>
            <person name="Varghese N."/>
            <person name="Submissions S."/>
        </authorList>
    </citation>
    <scope>NUCLEOTIDE SEQUENCE [LARGE SCALE GENOMIC DNA]</scope>
    <source>
        <strain evidence="2">CGMCC 1.10119</strain>
    </source>
</reference>
<name>A0A1H0A0I8_9EURY</name>
<organism evidence="1 2">
    <name type="scientific">Halogranum gelatinilyticum</name>
    <dbReference type="NCBI Taxonomy" id="660521"/>
    <lineage>
        <taxon>Archaea</taxon>
        <taxon>Methanobacteriati</taxon>
        <taxon>Methanobacteriota</taxon>
        <taxon>Stenosarchaea group</taxon>
        <taxon>Halobacteria</taxon>
        <taxon>Halobacteriales</taxon>
        <taxon>Haloferacaceae</taxon>
    </lineage>
</organism>
<gene>
    <name evidence="1" type="ORF">SAMN04487949_3784</name>
</gene>
<protein>
    <recommendedName>
        <fullName evidence="3">TAT (Twin-arginine translocation) pathway signal sequence</fullName>
    </recommendedName>
</protein>
<evidence type="ECO:0000313" key="1">
    <source>
        <dbReference type="EMBL" id="SDN26955.1"/>
    </source>
</evidence>
<evidence type="ECO:0000313" key="2">
    <source>
        <dbReference type="Proteomes" id="UP000199451"/>
    </source>
</evidence>
<dbReference type="Proteomes" id="UP000199451">
    <property type="component" value="Unassembled WGS sequence"/>
</dbReference>